<accession>A0A9P8C0K9</accession>
<keyword evidence="5" id="KW-0472">Membrane</keyword>
<comment type="subcellular location">
    <subcellularLocation>
        <location evidence="1">Membrane</location>
        <topology evidence="1">Multi-pass membrane protein</topology>
    </subcellularLocation>
</comment>
<feature type="transmembrane region" description="Helical" evidence="5">
    <location>
        <begin position="35"/>
        <end position="54"/>
    </location>
</feature>
<dbReference type="SUPFAM" id="SSF51905">
    <property type="entry name" value="FAD/NAD(P)-binding domain"/>
    <property type="match status" value="1"/>
</dbReference>
<feature type="transmembrane region" description="Helical" evidence="5">
    <location>
        <begin position="129"/>
        <end position="148"/>
    </location>
</feature>
<dbReference type="Pfam" id="PF07690">
    <property type="entry name" value="MFS_1"/>
    <property type="match status" value="1"/>
</dbReference>
<dbReference type="Pfam" id="PF01494">
    <property type="entry name" value="FAD_binding_3"/>
    <property type="match status" value="1"/>
</dbReference>
<dbReference type="PANTHER" id="PTHR46720">
    <property type="entry name" value="HYDROXYLASE, PUTATIVE (AFU_ORTHOLOGUE AFUA_3G01460)-RELATED"/>
    <property type="match status" value="1"/>
</dbReference>
<keyword evidence="5" id="KW-0812">Transmembrane</keyword>
<dbReference type="InterPro" id="IPR036259">
    <property type="entry name" value="MFS_trans_sf"/>
</dbReference>
<evidence type="ECO:0000256" key="5">
    <source>
        <dbReference type="SAM" id="Phobius"/>
    </source>
</evidence>
<evidence type="ECO:0000313" key="8">
    <source>
        <dbReference type="Proteomes" id="UP000824998"/>
    </source>
</evidence>
<keyword evidence="2" id="KW-0285">Flavoprotein</keyword>
<feature type="transmembrane region" description="Helical" evidence="5">
    <location>
        <begin position="228"/>
        <end position="255"/>
    </location>
</feature>
<sequence length="627" mass="68500">MLMVGNAVATAFGGLLALSIAGIHSSNGYKPWRWIFIIEGCMTAGVTILVYPFMSDWPHTAKWLSATEKAVLVDRIRQQGIIGRMDTLNSKTIKRIVFDWKIYVVVAIFAPSIIKQLDPTASARHTQALVIPIFVAATAGCLAAAYASDKLKHRSGFAIFGYVLIIIGASILANQKHMSKNVKYGALYFMAVGGYISLPMLWTLLVNNISGSYKIGYAIAMEVGLGNFGGIASALPLNIAIIGGGIGGVILGIALSKYPHITFTIYEWRSAFGEIGAGLGFGANSHLAMKLISPAIWESYQTRASFNGWAEKENVWFKFLVGEKGPNEDKTICEVKMKDEMTQSTVHRAHFLEELVKLLPEGRARFNKNLVGVNQTGEKVICEFGDGSKIECDAVVGCDGIRSGCRPFVFDEGKLVMPNFTQKVAYRGLVPMKIAEAALGAEKANNRHMYLGHGAHVLTFPVGKGAMMNVVAFSDSQKETWEGEWVQLIQGPDVWAIFEHPQVTTFHKDRLCLLGDAAHATSSHFGQGAGMALEDAYVLSNLLGQCKTTADLVPAFDGYDSVRVPRALKVISMSHEQGKTLDMDGEGSGDDLEKIAARLETEVRWIWDEDLERHLATAIANFEQKRP</sequence>
<dbReference type="SUPFAM" id="SSF103473">
    <property type="entry name" value="MFS general substrate transporter"/>
    <property type="match status" value="1"/>
</dbReference>
<comment type="caution">
    <text evidence="7">The sequence shown here is derived from an EMBL/GenBank/DDBJ whole genome shotgun (WGS) entry which is preliminary data.</text>
</comment>
<dbReference type="Proteomes" id="UP000824998">
    <property type="component" value="Unassembled WGS sequence"/>
</dbReference>
<dbReference type="InterPro" id="IPR011701">
    <property type="entry name" value="MFS"/>
</dbReference>
<evidence type="ECO:0000259" key="6">
    <source>
        <dbReference type="Pfam" id="PF01494"/>
    </source>
</evidence>
<dbReference type="GO" id="GO:0044550">
    <property type="term" value="P:secondary metabolite biosynthetic process"/>
    <property type="evidence" value="ECO:0007669"/>
    <property type="project" value="TreeGrafter"/>
</dbReference>
<dbReference type="InterPro" id="IPR036188">
    <property type="entry name" value="FAD/NAD-bd_sf"/>
</dbReference>
<dbReference type="Gene3D" id="3.50.50.60">
    <property type="entry name" value="FAD/NAD(P)-binding domain"/>
    <property type="match status" value="1"/>
</dbReference>
<evidence type="ECO:0000256" key="2">
    <source>
        <dbReference type="ARBA" id="ARBA00022630"/>
    </source>
</evidence>
<dbReference type="Gene3D" id="1.20.1250.20">
    <property type="entry name" value="MFS general substrate transporter like domains"/>
    <property type="match status" value="1"/>
</dbReference>
<evidence type="ECO:0000256" key="1">
    <source>
        <dbReference type="ARBA" id="ARBA00004141"/>
    </source>
</evidence>
<feature type="transmembrane region" description="Helical" evidence="5">
    <location>
        <begin position="185"/>
        <end position="207"/>
    </location>
</feature>
<dbReference type="EMBL" id="MU251830">
    <property type="protein sequence ID" value="KAG9228987.1"/>
    <property type="molecule type" value="Genomic_DNA"/>
</dbReference>
<reference evidence="7" key="1">
    <citation type="journal article" date="2021" name="IMA Fungus">
        <title>Genomic characterization of three marine fungi, including Emericellopsis atlantica sp. nov. with signatures of a generalist lifestyle and marine biomass degradation.</title>
        <authorList>
            <person name="Hagestad O.C."/>
            <person name="Hou L."/>
            <person name="Andersen J.H."/>
            <person name="Hansen E.H."/>
            <person name="Altermark B."/>
            <person name="Li C."/>
            <person name="Kuhnert E."/>
            <person name="Cox R.J."/>
            <person name="Crous P.W."/>
            <person name="Spatafora J.W."/>
            <person name="Lail K."/>
            <person name="Amirebrahimi M."/>
            <person name="Lipzen A."/>
            <person name="Pangilinan J."/>
            <person name="Andreopoulos W."/>
            <person name="Hayes R.D."/>
            <person name="Ng V."/>
            <person name="Grigoriev I.V."/>
            <person name="Jackson S.A."/>
            <person name="Sutton T.D.S."/>
            <person name="Dobson A.D.W."/>
            <person name="Rama T."/>
        </authorList>
    </citation>
    <scope>NUCLEOTIDE SEQUENCE</scope>
    <source>
        <strain evidence="7">TRa018bII</strain>
    </source>
</reference>
<keyword evidence="4" id="KW-0560">Oxidoreductase</keyword>
<feature type="domain" description="FAD-binding" evidence="6">
    <location>
        <begin position="502"/>
        <end position="572"/>
    </location>
</feature>
<dbReference type="GO" id="GO:0016020">
    <property type="term" value="C:membrane"/>
    <property type="evidence" value="ECO:0007669"/>
    <property type="project" value="UniProtKB-SubCell"/>
</dbReference>
<dbReference type="OrthoDB" id="417877at2759"/>
<keyword evidence="8" id="KW-1185">Reference proteome</keyword>
<dbReference type="InterPro" id="IPR002938">
    <property type="entry name" value="FAD-bd"/>
</dbReference>
<dbReference type="InterPro" id="IPR051104">
    <property type="entry name" value="FAD_monoxygenase"/>
</dbReference>
<proteinExistence type="predicted"/>
<dbReference type="GO" id="GO:0071949">
    <property type="term" value="F:FAD binding"/>
    <property type="evidence" value="ECO:0007669"/>
    <property type="project" value="InterPro"/>
</dbReference>
<name>A0A9P8C0K9_9HELO</name>
<gene>
    <name evidence="7" type="ORF">BJ875DRAFT_434388</name>
</gene>
<dbReference type="AlphaFoldDB" id="A0A9P8C0K9"/>
<evidence type="ECO:0000256" key="3">
    <source>
        <dbReference type="ARBA" id="ARBA00022827"/>
    </source>
</evidence>
<keyword evidence="5" id="KW-1133">Transmembrane helix</keyword>
<protein>
    <submittedName>
        <fullName evidence="7">Salicylate hydroxylase</fullName>
    </submittedName>
</protein>
<evidence type="ECO:0000256" key="4">
    <source>
        <dbReference type="ARBA" id="ARBA00023002"/>
    </source>
</evidence>
<dbReference type="PANTHER" id="PTHR46720:SF3">
    <property type="entry name" value="FAD-BINDING DOMAIN-CONTAINING PROTEIN-RELATED"/>
    <property type="match status" value="1"/>
</dbReference>
<keyword evidence="3" id="KW-0274">FAD</keyword>
<dbReference type="PRINTS" id="PR00420">
    <property type="entry name" value="RNGMNOXGNASE"/>
</dbReference>
<feature type="transmembrane region" description="Helical" evidence="5">
    <location>
        <begin position="155"/>
        <end position="173"/>
    </location>
</feature>
<feature type="transmembrane region" description="Helical" evidence="5">
    <location>
        <begin position="100"/>
        <end position="117"/>
    </location>
</feature>
<dbReference type="GO" id="GO:0016491">
    <property type="term" value="F:oxidoreductase activity"/>
    <property type="evidence" value="ECO:0007669"/>
    <property type="project" value="UniProtKB-KW"/>
</dbReference>
<organism evidence="7 8">
    <name type="scientific">Amylocarpus encephaloides</name>
    <dbReference type="NCBI Taxonomy" id="45428"/>
    <lineage>
        <taxon>Eukaryota</taxon>
        <taxon>Fungi</taxon>
        <taxon>Dikarya</taxon>
        <taxon>Ascomycota</taxon>
        <taxon>Pezizomycotina</taxon>
        <taxon>Leotiomycetes</taxon>
        <taxon>Helotiales</taxon>
        <taxon>Helotiales incertae sedis</taxon>
        <taxon>Amylocarpus</taxon>
    </lineage>
</organism>
<dbReference type="GO" id="GO:0022857">
    <property type="term" value="F:transmembrane transporter activity"/>
    <property type="evidence" value="ECO:0007669"/>
    <property type="project" value="InterPro"/>
</dbReference>
<evidence type="ECO:0000313" key="7">
    <source>
        <dbReference type="EMBL" id="KAG9228987.1"/>
    </source>
</evidence>